<feature type="compositionally biased region" description="Basic and acidic residues" evidence="1">
    <location>
        <begin position="218"/>
        <end position="227"/>
    </location>
</feature>
<evidence type="ECO:0000313" key="2">
    <source>
        <dbReference type="EMBL" id="OOC11517.1"/>
    </source>
</evidence>
<dbReference type="RefSeq" id="WP_018945693.1">
    <property type="nucleotide sequence ID" value="NZ_MUZR01000002.1"/>
</dbReference>
<organism evidence="2 3">
    <name type="scientific">Thioalkalivibrio halophilus</name>
    <dbReference type="NCBI Taxonomy" id="252474"/>
    <lineage>
        <taxon>Bacteria</taxon>
        <taxon>Pseudomonadati</taxon>
        <taxon>Pseudomonadota</taxon>
        <taxon>Gammaproteobacteria</taxon>
        <taxon>Chromatiales</taxon>
        <taxon>Ectothiorhodospiraceae</taxon>
        <taxon>Thioalkalivibrio</taxon>
    </lineage>
</organism>
<proteinExistence type="predicted"/>
<dbReference type="STRING" id="252474.B1A74_00700"/>
<dbReference type="AlphaFoldDB" id="A0A1V3A2A6"/>
<reference evidence="2 3" key="1">
    <citation type="submission" date="2017-02" db="EMBL/GenBank/DDBJ databases">
        <title>Genomic diversity within the haloalkaliphilic genus Thioalkalivibrio.</title>
        <authorList>
            <person name="Ahn A.-C."/>
            <person name="Meier-Kolthoff J."/>
            <person name="Overmars L."/>
            <person name="Richter M."/>
            <person name="Woyke T."/>
            <person name="Sorokin D.Y."/>
            <person name="Muyzer G."/>
        </authorList>
    </citation>
    <scope>NUCLEOTIDE SEQUENCE [LARGE SCALE GENOMIC DNA]</scope>
    <source>
        <strain evidence="2 3">HL17</strain>
    </source>
</reference>
<sequence>MDELGSFPPKGCTAPISFVQIDRFNMGPQRMKALPREKTGEEPDPHVSYRMVLDTIQARTAWILRVSRAEIDDETAAAMSCLGISCLSMESPADQAPGSWETDPEAEMTLTPPYDPMGPDGTHSPATVLDQLQVQHGCLGEQQNGGVRWSCPEPREAVGLGAPFIEVVIDVNLAQDFATQGVLRDADPGDDEIAALWLKVSSIASGDPGAPVVSQSIQRERHPSRRD</sequence>
<evidence type="ECO:0000256" key="1">
    <source>
        <dbReference type="SAM" id="MobiDB-lite"/>
    </source>
</evidence>
<keyword evidence="3" id="KW-1185">Reference proteome</keyword>
<protein>
    <submittedName>
        <fullName evidence="2">Uncharacterized protein</fullName>
    </submittedName>
</protein>
<evidence type="ECO:0000313" key="3">
    <source>
        <dbReference type="Proteomes" id="UP000189177"/>
    </source>
</evidence>
<name>A0A1V3A2A6_9GAMM</name>
<accession>A0A1V3A2A6</accession>
<dbReference type="Proteomes" id="UP000189177">
    <property type="component" value="Unassembled WGS sequence"/>
</dbReference>
<comment type="caution">
    <text evidence="2">The sequence shown here is derived from an EMBL/GenBank/DDBJ whole genome shotgun (WGS) entry which is preliminary data.</text>
</comment>
<gene>
    <name evidence="2" type="ORF">B1A74_00700</name>
</gene>
<dbReference type="EMBL" id="MUZR01000002">
    <property type="protein sequence ID" value="OOC11517.1"/>
    <property type="molecule type" value="Genomic_DNA"/>
</dbReference>
<feature type="region of interest" description="Disordered" evidence="1">
    <location>
        <begin position="204"/>
        <end position="227"/>
    </location>
</feature>